<protein>
    <submittedName>
        <fullName evidence="1">Uncharacterized protein</fullName>
    </submittedName>
</protein>
<keyword evidence="2" id="KW-1185">Reference proteome</keyword>
<sequence length="122" mass="13917">MYKLFNFNYNLAALSSSETSYRTSSPKLKKITLCTFSKISSLSLSDRDIGRTFLPFKTFARPWSTSRACIFTHHRPKSFSPLNFSTSNLAVVISFALIPVCYDKVTNMEKLNVQENEINTDK</sequence>
<gene>
    <name evidence="1" type="ORF">TorRG33x02_057370</name>
</gene>
<accession>A0A2P5FL70</accession>
<dbReference type="Proteomes" id="UP000237000">
    <property type="component" value="Unassembled WGS sequence"/>
</dbReference>
<evidence type="ECO:0000313" key="2">
    <source>
        <dbReference type="Proteomes" id="UP000237000"/>
    </source>
</evidence>
<proteinExistence type="predicted"/>
<evidence type="ECO:0000313" key="1">
    <source>
        <dbReference type="EMBL" id="PON98503.1"/>
    </source>
</evidence>
<reference evidence="2" key="1">
    <citation type="submission" date="2016-06" db="EMBL/GenBank/DDBJ databases">
        <title>Parallel loss of symbiosis genes in relatives of nitrogen-fixing non-legume Parasponia.</title>
        <authorList>
            <person name="Van Velzen R."/>
            <person name="Holmer R."/>
            <person name="Bu F."/>
            <person name="Rutten L."/>
            <person name="Van Zeijl A."/>
            <person name="Liu W."/>
            <person name="Santuari L."/>
            <person name="Cao Q."/>
            <person name="Sharma T."/>
            <person name="Shen D."/>
            <person name="Roswanjaya Y."/>
            <person name="Wardhani T."/>
            <person name="Kalhor M.S."/>
            <person name="Jansen J."/>
            <person name="Van den Hoogen J."/>
            <person name="Gungor B."/>
            <person name="Hartog M."/>
            <person name="Hontelez J."/>
            <person name="Verver J."/>
            <person name="Yang W.-C."/>
            <person name="Schijlen E."/>
            <person name="Repin R."/>
            <person name="Schilthuizen M."/>
            <person name="Schranz E."/>
            <person name="Heidstra R."/>
            <person name="Miyata K."/>
            <person name="Fedorova E."/>
            <person name="Kohlen W."/>
            <person name="Bisseling T."/>
            <person name="Smit S."/>
            <person name="Geurts R."/>
        </authorList>
    </citation>
    <scope>NUCLEOTIDE SEQUENCE [LARGE SCALE GENOMIC DNA]</scope>
    <source>
        <strain evidence="2">cv. RG33-2</strain>
    </source>
</reference>
<dbReference type="AlphaFoldDB" id="A0A2P5FL70"/>
<dbReference type="InParanoid" id="A0A2P5FL70"/>
<organism evidence="1 2">
    <name type="scientific">Trema orientale</name>
    <name type="common">Charcoal tree</name>
    <name type="synonym">Celtis orientalis</name>
    <dbReference type="NCBI Taxonomy" id="63057"/>
    <lineage>
        <taxon>Eukaryota</taxon>
        <taxon>Viridiplantae</taxon>
        <taxon>Streptophyta</taxon>
        <taxon>Embryophyta</taxon>
        <taxon>Tracheophyta</taxon>
        <taxon>Spermatophyta</taxon>
        <taxon>Magnoliopsida</taxon>
        <taxon>eudicotyledons</taxon>
        <taxon>Gunneridae</taxon>
        <taxon>Pentapetalae</taxon>
        <taxon>rosids</taxon>
        <taxon>fabids</taxon>
        <taxon>Rosales</taxon>
        <taxon>Cannabaceae</taxon>
        <taxon>Trema</taxon>
    </lineage>
</organism>
<comment type="caution">
    <text evidence="1">The sequence shown here is derived from an EMBL/GenBank/DDBJ whole genome shotgun (WGS) entry which is preliminary data.</text>
</comment>
<name>A0A2P5FL70_TREOI</name>
<dbReference type="EMBL" id="JXTC01000024">
    <property type="protein sequence ID" value="PON98503.1"/>
    <property type="molecule type" value="Genomic_DNA"/>
</dbReference>